<feature type="compositionally biased region" description="Basic residues" evidence="1">
    <location>
        <begin position="131"/>
        <end position="140"/>
    </location>
</feature>
<sequence length="205" mass="22724">MEPKTAQRRRPTNLSAYAKIGIYWVLGFITCFTLSVPRDSTEDEGFGRAQPDFDFRFGDDDFPKSDEEEVEPVIETRNTTAASGTERDRRSDANPRSTSSETTGAATSRPSTSQRSTATSGSITATGKPTKMARKQKKRKNIDEVMDDSICERTSIAKPRSSIEIAEAKIKFTKNLVELGIYSTDEVKAMIAFQFKESDRGSGLI</sequence>
<keyword evidence="2" id="KW-1133">Transmembrane helix</keyword>
<organism evidence="3 4">
    <name type="scientific">Phytophthora infestans</name>
    <name type="common">Potato late blight agent</name>
    <name type="synonym">Botrytis infestans</name>
    <dbReference type="NCBI Taxonomy" id="4787"/>
    <lineage>
        <taxon>Eukaryota</taxon>
        <taxon>Sar</taxon>
        <taxon>Stramenopiles</taxon>
        <taxon>Oomycota</taxon>
        <taxon>Peronosporomycetes</taxon>
        <taxon>Peronosporales</taxon>
        <taxon>Peronosporaceae</taxon>
        <taxon>Phytophthora</taxon>
    </lineage>
</organism>
<dbReference type="EMBL" id="JAACNO010000052">
    <property type="protein sequence ID" value="KAF4150497.1"/>
    <property type="molecule type" value="Genomic_DNA"/>
</dbReference>
<dbReference type="AlphaFoldDB" id="A0A8S9VE99"/>
<feature type="compositionally biased region" description="Basic and acidic residues" evidence="1">
    <location>
        <begin position="51"/>
        <end position="65"/>
    </location>
</feature>
<feature type="compositionally biased region" description="Low complexity" evidence="1">
    <location>
        <begin position="116"/>
        <end position="127"/>
    </location>
</feature>
<evidence type="ECO:0000256" key="2">
    <source>
        <dbReference type="SAM" id="Phobius"/>
    </source>
</evidence>
<keyword evidence="2" id="KW-0812">Transmembrane</keyword>
<comment type="caution">
    <text evidence="3">The sequence shown here is derived from an EMBL/GenBank/DDBJ whole genome shotgun (WGS) entry which is preliminary data.</text>
</comment>
<keyword evidence="2" id="KW-0472">Membrane</keyword>
<reference evidence="3" key="1">
    <citation type="submission" date="2020-03" db="EMBL/GenBank/DDBJ databases">
        <title>Hybrid Assembly of Korean Phytophthora infestans isolates.</title>
        <authorList>
            <person name="Prokchorchik M."/>
            <person name="Lee Y."/>
            <person name="Seo J."/>
            <person name="Cho J.-H."/>
            <person name="Park Y.-E."/>
            <person name="Jang D.-C."/>
            <person name="Im J.-S."/>
            <person name="Choi J.-G."/>
            <person name="Park H.-J."/>
            <person name="Lee G.-B."/>
            <person name="Lee Y.-G."/>
            <person name="Hong S.-Y."/>
            <person name="Cho K."/>
            <person name="Sohn K.H."/>
        </authorList>
    </citation>
    <scope>NUCLEOTIDE SEQUENCE</scope>
    <source>
        <strain evidence="3">KR_2_A2</strain>
    </source>
</reference>
<proteinExistence type="predicted"/>
<feature type="region of interest" description="Disordered" evidence="1">
    <location>
        <begin position="40"/>
        <end position="142"/>
    </location>
</feature>
<evidence type="ECO:0000313" key="3">
    <source>
        <dbReference type="EMBL" id="KAF4150497.1"/>
    </source>
</evidence>
<gene>
    <name evidence="3" type="ORF">GN958_ATG00272</name>
</gene>
<accession>A0A8S9VE99</accession>
<feature type="transmembrane region" description="Helical" evidence="2">
    <location>
        <begin position="20"/>
        <end position="37"/>
    </location>
</feature>
<name>A0A8S9VE99_PHYIN</name>
<evidence type="ECO:0000313" key="4">
    <source>
        <dbReference type="Proteomes" id="UP000704712"/>
    </source>
</evidence>
<evidence type="ECO:0000256" key="1">
    <source>
        <dbReference type="SAM" id="MobiDB-lite"/>
    </source>
</evidence>
<feature type="compositionally biased region" description="Low complexity" evidence="1">
    <location>
        <begin position="97"/>
        <end position="108"/>
    </location>
</feature>
<dbReference type="Proteomes" id="UP000704712">
    <property type="component" value="Unassembled WGS sequence"/>
</dbReference>
<protein>
    <submittedName>
        <fullName evidence="3">Uncharacterized protein</fullName>
    </submittedName>
</protein>